<organism evidence="1 2">
    <name type="scientific">Bacteroides stercoris</name>
    <dbReference type="NCBI Taxonomy" id="46506"/>
    <lineage>
        <taxon>Bacteria</taxon>
        <taxon>Pseudomonadati</taxon>
        <taxon>Bacteroidota</taxon>
        <taxon>Bacteroidia</taxon>
        <taxon>Bacteroidales</taxon>
        <taxon>Bacteroidaceae</taxon>
        <taxon>Bacteroides</taxon>
    </lineage>
</organism>
<dbReference type="EMBL" id="QRPN01000044">
    <property type="protein sequence ID" value="RHM15067.1"/>
    <property type="molecule type" value="Genomic_DNA"/>
</dbReference>
<reference evidence="1 2" key="1">
    <citation type="submission" date="2018-08" db="EMBL/GenBank/DDBJ databases">
        <title>A genome reference for cultivated species of the human gut microbiota.</title>
        <authorList>
            <person name="Zou Y."/>
            <person name="Xue W."/>
            <person name="Luo G."/>
        </authorList>
    </citation>
    <scope>NUCLEOTIDE SEQUENCE [LARGE SCALE GENOMIC DNA]</scope>
    <source>
        <strain evidence="1 2">AF35-20</strain>
    </source>
</reference>
<dbReference type="AlphaFoldDB" id="A0A415PQQ5"/>
<protein>
    <submittedName>
        <fullName evidence="1">Uncharacterized protein</fullName>
    </submittedName>
</protein>
<accession>A0A415PQQ5</accession>
<evidence type="ECO:0000313" key="1">
    <source>
        <dbReference type="EMBL" id="RHM15067.1"/>
    </source>
</evidence>
<proteinExistence type="predicted"/>
<comment type="caution">
    <text evidence="1">The sequence shown here is derived from an EMBL/GenBank/DDBJ whole genome shotgun (WGS) entry which is preliminary data.</text>
</comment>
<dbReference type="Proteomes" id="UP000284604">
    <property type="component" value="Unassembled WGS sequence"/>
</dbReference>
<evidence type="ECO:0000313" key="2">
    <source>
        <dbReference type="Proteomes" id="UP000284604"/>
    </source>
</evidence>
<name>A0A415PQQ5_BACSE</name>
<sequence length="83" mass="9945">MNTYMNLILEQRFFRLLSEYSQRKVSVSEFTEAIEELAIHVANFSINEQDYNVLLRYFSFGLHRLKSYRVRFEQEKNALSASN</sequence>
<gene>
    <name evidence="1" type="ORF">DWZ78_17175</name>
</gene>